<dbReference type="STRING" id="272627.CCC_03700"/>
<organism evidence="3 4">
    <name type="scientific">Paramagnetospirillum magnetotacticum MS-1</name>
    <dbReference type="NCBI Taxonomy" id="272627"/>
    <lineage>
        <taxon>Bacteria</taxon>
        <taxon>Pseudomonadati</taxon>
        <taxon>Pseudomonadota</taxon>
        <taxon>Alphaproteobacteria</taxon>
        <taxon>Rhodospirillales</taxon>
        <taxon>Magnetospirillaceae</taxon>
        <taxon>Paramagnetospirillum</taxon>
    </lineage>
</organism>
<gene>
    <name evidence="3" type="ORF">CCC_03700</name>
</gene>
<dbReference type="InterPro" id="IPR011006">
    <property type="entry name" value="CheY-like_superfamily"/>
</dbReference>
<dbReference type="OrthoDB" id="8449384at2"/>
<dbReference type="Gene3D" id="3.40.50.2300">
    <property type="match status" value="1"/>
</dbReference>
<evidence type="ECO:0000259" key="2">
    <source>
        <dbReference type="PROSITE" id="PS50110"/>
    </source>
</evidence>
<name>A0A0C2UAA8_PARME</name>
<evidence type="ECO:0000313" key="3">
    <source>
        <dbReference type="EMBL" id="KIL98417.1"/>
    </source>
</evidence>
<dbReference type="AlphaFoldDB" id="A0A0C2UAA8"/>
<accession>A0A0C2UAA8</accession>
<dbReference type="SMART" id="SM00448">
    <property type="entry name" value="REC"/>
    <property type="match status" value="1"/>
</dbReference>
<sequence>MSRAIPAMPLAPASAALDLSKVKTLVCEPSLPIRQGIRLALNNVGIRDITEATTFLAAHQACKEGDHDFLLLNQEIETNDTAFMVRELRSGALGRDPFILTVMLLSSREEPKVRSAIDCGPDDLLLIPFAPDQLMNRLKAQIERRKPFVVTHDYIGPDRRAAPRPGATSATQFQVPNPVRARGTNVPRDRYDRMKQESIVTISVERIKRLAATMDWECNALTVSAREGRMTPESTYRSLLKLEQVTAELSLRVTKQLGHSTETIDSLTNICRRLKTVPSNVSFSDVEIITQTSRRISGTYTSR</sequence>
<proteinExistence type="predicted"/>
<comment type="caution">
    <text evidence="3">The sequence shown here is derived from an EMBL/GenBank/DDBJ whole genome shotgun (WGS) entry which is preliminary data.</text>
</comment>
<keyword evidence="4" id="KW-1185">Reference proteome</keyword>
<evidence type="ECO:0000313" key="4">
    <source>
        <dbReference type="Proteomes" id="UP000031971"/>
    </source>
</evidence>
<dbReference type="RefSeq" id="WP_041041618.1">
    <property type="nucleotide sequence ID" value="NZ_JXSL01000028.1"/>
</dbReference>
<dbReference type="Proteomes" id="UP000031971">
    <property type="component" value="Unassembled WGS sequence"/>
</dbReference>
<comment type="caution">
    <text evidence="1">Lacks conserved residue(s) required for the propagation of feature annotation.</text>
</comment>
<evidence type="ECO:0000256" key="1">
    <source>
        <dbReference type="PROSITE-ProRule" id="PRU00169"/>
    </source>
</evidence>
<dbReference type="PROSITE" id="PS50110">
    <property type="entry name" value="RESPONSE_REGULATORY"/>
    <property type="match status" value="1"/>
</dbReference>
<dbReference type="EMBL" id="JXSL01000028">
    <property type="protein sequence ID" value="KIL98417.1"/>
    <property type="molecule type" value="Genomic_DNA"/>
</dbReference>
<dbReference type="GO" id="GO:0000160">
    <property type="term" value="P:phosphorelay signal transduction system"/>
    <property type="evidence" value="ECO:0007669"/>
    <property type="project" value="InterPro"/>
</dbReference>
<reference evidence="3 4" key="1">
    <citation type="submission" date="2015-01" db="EMBL/GenBank/DDBJ databases">
        <title>Genome Sequence of Magnetospirillum magnetotacticum Strain MS-1.</title>
        <authorList>
            <person name="Marinov G.K."/>
            <person name="Smalley M.D."/>
            <person name="DeSalvo G."/>
        </authorList>
    </citation>
    <scope>NUCLEOTIDE SEQUENCE [LARGE SCALE GENOMIC DNA]</scope>
    <source>
        <strain evidence="3 4">MS-1</strain>
    </source>
</reference>
<feature type="domain" description="Response regulatory" evidence="2">
    <location>
        <begin position="23"/>
        <end position="142"/>
    </location>
</feature>
<dbReference type="SUPFAM" id="SSF52172">
    <property type="entry name" value="CheY-like"/>
    <property type="match status" value="1"/>
</dbReference>
<protein>
    <recommendedName>
        <fullName evidence="2">Response regulatory domain-containing protein</fullName>
    </recommendedName>
</protein>
<dbReference type="InterPro" id="IPR001789">
    <property type="entry name" value="Sig_transdc_resp-reg_receiver"/>
</dbReference>